<protein>
    <submittedName>
        <fullName evidence="2">Uncharacterized protein</fullName>
    </submittedName>
</protein>
<feature type="coiled-coil region" evidence="1">
    <location>
        <begin position="74"/>
        <end position="107"/>
    </location>
</feature>
<dbReference type="AlphaFoldDB" id="A0A8R2R7P3"/>
<name>A0A8R2R7P3_BOMMO</name>
<dbReference type="RefSeq" id="XP_037873668.1">
    <property type="nucleotide sequence ID" value="XM_038017740.2"/>
</dbReference>
<keyword evidence="1" id="KW-0175">Coiled coil</keyword>
<dbReference type="GeneID" id="101746239"/>
<proteinExistence type="predicted"/>
<dbReference type="Proteomes" id="UP000005204">
    <property type="component" value="Unassembled WGS sequence"/>
</dbReference>
<evidence type="ECO:0000313" key="3">
    <source>
        <dbReference type="Proteomes" id="UP000005204"/>
    </source>
</evidence>
<dbReference type="KEGG" id="bmor:101746239"/>
<organism evidence="2 3">
    <name type="scientific">Bombyx mori</name>
    <name type="common">Silk moth</name>
    <dbReference type="NCBI Taxonomy" id="7091"/>
    <lineage>
        <taxon>Eukaryota</taxon>
        <taxon>Metazoa</taxon>
        <taxon>Ecdysozoa</taxon>
        <taxon>Arthropoda</taxon>
        <taxon>Hexapoda</taxon>
        <taxon>Insecta</taxon>
        <taxon>Pterygota</taxon>
        <taxon>Neoptera</taxon>
        <taxon>Endopterygota</taxon>
        <taxon>Lepidoptera</taxon>
        <taxon>Glossata</taxon>
        <taxon>Ditrysia</taxon>
        <taxon>Bombycoidea</taxon>
        <taxon>Bombycidae</taxon>
        <taxon>Bombycinae</taxon>
        <taxon>Bombyx</taxon>
    </lineage>
</organism>
<evidence type="ECO:0000256" key="1">
    <source>
        <dbReference type="SAM" id="Coils"/>
    </source>
</evidence>
<accession>A0A8R2R7P3</accession>
<keyword evidence="3" id="KW-1185">Reference proteome</keyword>
<sequence>MCDLEILKLESRTITSSGMVESYLKQHSEFRSINVWKTWSSDNEDHHVVCYGKKIHYHKFMTLNNESITQYKHLETMDERKKALKKLAKLLDEKTNLICEMEFYTRKQSENDVRTYLNLIKQQFELQNIEHHSGKMKPFVCIDGNTPLLYLGFLQRIIYFLGRFCIYTTPEMAPICTLFMEMAHEAGFKDYSSLIILDKINEGKLQDLNGVNGFQSGTTAVVTARCDLDSAVDMFIASSPNAPWRLRSILVQENVYDHFKRAMKWKHDLGCSEKKPGIEISDLTYEIKGKKFIFDYTGRGDAAGITIEAYRTTKELLQLLDNCKPYYLSLWASDVAEADEVALKCCSNVVWSNDLANFASPVALFNLIFPIRVRNAENGDEIKELVKDWTKLSFGERKHALLTSLQGYIGGIESNAETYRANEFAQRLVDEQSGSLITHGNVLIKVLKRTTELRPMVEDFSYECIRSALFGLGTVVDKIEDGLLEAFKANGVPISRPTIPIVGYWTALYRYKLIWSSYGTIFAN</sequence>
<reference evidence="2" key="2">
    <citation type="submission" date="2022-06" db="UniProtKB">
        <authorList>
            <consortium name="EnsemblMetazoa"/>
        </authorList>
    </citation>
    <scope>IDENTIFICATION</scope>
    <source>
        <strain evidence="2">p50T (Dazao)</strain>
    </source>
</reference>
<dbReference type="EnsemblMetazoa" id="XM_038017740.1">
    <property type="protein sequence ID" value="XP_037873668.1"/>
    <property type="gene ID" value="LOC101746239"/>
</dbReference>
<evidence type="ECO:0000313" key="2">
    <source>
        <dbReference type="EnsemblMetazoa" id="XP_037873668.1"/>
    </source>
</evidence>
<reference evidence="3" key="1">
    <citation type="journal article" date="2008" name="Insect Biochem. Mol. Biol.">
        <title>The genome of a lepidopteran model insect, the silkworm Bombyx mori.</title>
        <authorList>
            <consortium name="International Silkworm Genome Consortium"/>
        </authorList>
    </citation>
    <scope>NUCLEOTIDE SEQUENCE [LARGE SCALE GENOMIC DNA]</scope>
    <source>
        <strain evidence="3">p50T</strain>
    </source>
</reference>